<dbReference type="InterPro" id="IPR001683">
    <property type="entry name" value="PX_dom"/>
</dbReference>
<feature type="compositionally biased region" description="Basic residues" evidence="1">
    <location>
        <begin position="587"/>
        <end position="609"/>
    </location>
</feature>
<accession>A0AAD4H4I6</accession>
<dbReference type="GO" id="GO:0035091">
    <property type="term" value="F:phosphatidylinositol binding"/>
    <property type="evidence" value="ECO:0007669"/>
    <property type="project" value="InterPro"/>
</dbReference>
<dbReference type="Gene3D" id="3.30.1520.10">
    <property type="entry name" value="Phox-like domain"/>
    <property type="match status" value="1"/>
</dbReference>
<dbReference type="SMART" id="SM00312">
    <property type="entry name" value="PX"/>
    <property type="match status" value="1"/>
</dbReference>
<evidence type="ECO:0000313" key="4">
    <source>
        <dbReference type="Proteomes" id="UP001194580"/>
    </source>
</evidence>
<feature type="compositionally biased region" description="Low complexity" evidence="1">
    <location>
        <begin position="820"/>
        <end position="845"/>
    </location>
</feature>
<feature type="region of interest" description="Disordered" evidence="1">
    <location>
        <begin position="812"/>
        <end position="848"/>
    </location>
</feature>
<feature type="compositionally biased region" description="Basic and acidic residues" evidence="1">
    <location>
        <begin position="335"/>
        <end position="348"/>
    </location>
</feature>
<feature type="compositionally biased region" description="Polar residues" evidence="1">
    <location>
        <begin position="237"/>
        <end position="252"/>
    </location>
</feature>
<feature type="compositionally biased region" description="Low complexity" evidence="1">
    <location>
        <begin position="456"/>
        <end position="471"/>
    </location>
</feature>
<feature type="compositionally biased region" description="Low complexity" evidence="1">
    <location>
        <begin position="765"/>
        <end position="776"/>
    </location>
</feature>
<organism evidence="3 4">
    <name type="scientific">Linnemannia exigua</name>
    <dbReference type="NCBI Taxonomy" id="604196"/>
    <lineage>
        <taxon>Eukaryota</taxon>
        <taxon>Fungi</taxon>
        <taxon>Fungi incertae sedis</taxon>
        <taxon>Mucoromycota</taxon>
        <taxon>Mortierellomycotina</taxon>
        <taxon>Mortierellomycetes</taxon>
        <taxon>Mortierellales</taxon>
        <taxon>Mortierellaceae</taxon>
        <taxon>Linnemannia</taxon>
    </lineage>
</organism>
<dbReference type="PANTHER" id="PTHR10555">
    <property type="entry name" value="SORTING NEXIN"/>
    <property type="match status" value="1"/>
</dbReference>
<feature type="compositionally biased region" description="Low complexity" evidence="1">
    <location>
        <begin position="368"/>
        <end position="382"/>
    </location>
</feature>
<feature type="compositionally biased region" description="Low complexity" evidence="1">
    <location>
        <begin position="220"/>
        <end position="231"/>
    </location>
</feature>
<feature type="compositionally biased region" description="Acidic residues" evidence="1">
    <location>
        <begin position="555"/>
        <end position="566"/>
    </location>
</feature>
<feature type="domain" description="PX" evidence="2">
    <location>
        <begin position="887"/>
        <end position="1120"/>
    </location>
</feature>
<feature type="compositionally biased region" description="Low complexity" evidence="1">
    <location>
        <begin position="282"/>
        <end position="301"/>
    </location>
</feature>
<dbReference type="AlphaFoldDB" id="A0AAD4H4I6"/>
<evidence type="ECO:0000313" key="3">
    <source>
        <dbReference type="EMBL" id="KAG0271824.1"/>
    </source>
</evidence>
<keyword evidence="4" id="KW-1185">Reference proteome</keyword>
<feature type="region of interest" description="Disordered" evidence="1">
    <location>
        <begin position="765"/>
        <end position="784"/>
    </location>
</feature>
<protein>
    <recommendedName>
        <fullName evidence="2">PX domain-containing protein</fullName>
    </recommendedName>
</protein>
<gene>
    <name evidence="3" type="ORF">BGZ95_000313</name>
</gene>
<dbReference type="Pfam" id="PF00787">
    <property type="entry name" value="PX"/>
    <property type="match status" value="1"/>
</dbReference>
<dbReference type="PROSITE" id="PS50195">
    <property type="entry name" value="PX"/>
    <property type="match status" value="1"/>
</dbReference>
<dbReference type="SUPFAM" id="SSF64268">
    <property type="entry name" value="PX domain"/>
    <property type="match status" value="1"/>
</dbReference>
<comment type="caution">
    <text evidence="3">The sequence shown here is derived from an EMBL/GenBank/DDBJ whole genome shotgun (WGS) entry which is preliminary data.</text>
</comment>
<dbReference type="EMBL" id="JAAAIL010001053">
    <property type="protein sequence ID" value="KAG0271824.1"/>
    <property type="molecule type" value="Genomic_DNA"/>
</dbReference>
<feature type="compositionally biased region" description="Acidic residues" evidence="1">
    <location>
        <begin position="1016"/>
        <end position="1034"/>
    </location>
</feature>
<dbReference type="GO" id="GO:0005768">
    <property type="term" value="C:endosome"/>
    <property type="evidence" value="ECO:0007669"/>
    <property type="project" value="TreeGrafter"/>
</dbReference>
<feature type="compositionally biased region" description="Acidic residues" evidence="1">
    <location>
        <begin position="196"/>
        <end position="207"/>
    </location>
</feature>
<name>A0AAD4H4I6_9FUNG</name>
<feature type="compositionally biased region" description="Polar residues" evidence="1">
    <location>
        <begin position="302"/>
        <end position="311"/>
    </location>
</feature>
<feature type="region of interest" description="Disordered" evidence="1">
    <location>
        <begin position="196"/>
        <end position="392"/>
    </location>
</feature>
<feature type="region of interest" description="Disordered" evidence="1">
    <location>
        <begin position="431"/>
        <end position="514"/>
    </location>
</feature>
<evidence type="ECO:0000259" key="2">
    <source>
        <dbReference type="PROSITE" id="PS50195"/>
    </source>
</evidence>
<feature type="region of interest" description="Disordered" evidence="1">
    <location>
        <begin position="978"/>
        <end position="1039"/>
    </location>
</feature>
<dbReference type="Proteomes" id="UP001194580">
    <property type="component" value="Unassembled WGS sequence"/>
</dbReference>
<dbReference type="PANTHER" id="PTHR10555:SF170">
    <property type="entry name" value="FI18122P1"/>
    <property type="match status" value="1"/>
</dbReference>
<dbReference type="InterPro" id="IPR036871">
    <property type="entry name" value="PX_dom_sf"/>
</dbReference>
<sequence length="1122" mass="118397">MAHTKRTQRFFAWIDKLLGEIEDAEGTLTPEEEAQRSEQCQQAIDLRRNVWETSKLLKSALDHVEEIDDEDEARILREPMDALQVHVKKALQTVTSAADTKTSRVSGTPSTGATAATVMDTPSKALPIPTGFVARSAAGTAMPSGTPPGLSGSLNRHPLGLFSTSPSFGAQSPFASPKRLSAARFPSTPIVAASDVEAETETEEEAETPLPAVVKSNPLSKASSTNINKSNSKTKEYTSTVQCRPGTTSGLSAVSIDEGPLSIAATPAPTPVKSTVRSTRVAASPHSSATSSSLSSAASYSTPITSPLNTPVSPPTVSPGNLSLPRNIPKQSATADDKAVASESKVPKSLEAVCGPKPVRRVPRGLFSTSSTTSTSGSEPSSRIPGFGSLSITESNSNSSVIGQGHGNGTFGHSFGKTPVASMDQIVTTLAQEPLDSPTRGRTPTRVLSPGFLSASRPQSPLTPSTPTGGPKSPPSPRLQRSQPKPSPIQTAPTSPATDLFPRNGTANNREEQMSQLAKDLERAMNPTPTEPVPQPYFLQGKGLLERIPNQDSVDEDDQYFEDSDGNDGQTGQDGASGLSRGGGSLRRQRSGSKRRFRIARSRSRNRSKSRQERNKPDLIPIEIGYTSALASSEWPFDKAPTLPPSQTSLSALQQQQLQRQRNAALAGGAGPRLPFAESVTVSNPIRVGRGIGSFTVYNVSLTLCDPAKAKVPLPPRQGQTQSQGINRENAESISLTGHDQHDSSALHAGHATVQGSEDSVNFIAPPATSSTDTTAGPLRPPPSKAALMMTRSLSFPELGDSAERLLKEMRSMEDENDSPLPQLPFRPTTPLTTAAPLATRPSPANGDSPFSLPPLLRPQSAPISSPPLPTFRGLERGGMGPLGLDATLSRAASAQQVTAAHGQGYVSPPIPTRVVTGFTPGAPTSSSSSMSTSVPAPPRVIHVRKRYTDFVTLRAQLVETFREPRRGGIRNARRLFSRSSSSVSVPGASGSGGGYPSFGGAPVSGGHRVSPLMSNDEDEDYHDEDDEDGDEDGAGYAAAHSRVASSASLASNASSAGGSIITRGMPKLPPKKVVGKFRPAFVEKRRRELEYFLEWVVAHPVMGDSPVVVQWFLGPTASPTI</sequence>
<feature type="region of interest" description="Disordered" evidence="1">
    <location>
        <begin position="555"/>
        <end position="620"/>
    </location>
</feature>
<evidence type="ECO:0000256" key="1">
    <source>
        <dbReference type="SAM" id="MobiDB-lite"/>
    </source>
</evidence>
<reference evidence="3" key="1">
    <citation type="journal article" date="2020" name="Fungal Divers.">
        <title>Resolving the Mortierellaceae phylogeny through synthesis of multi-gene phylogenetics and phylogenomics.</title>
        <authorList>
            <person name="Vandepol N."/>
            <person name="Liber J."/>
            <person name="Desiro A."/>
            <person name="Na H."/>
            <person name="Kennedy M."/>
            <person name="Barry K."/>
            <person name="Grigoriev I.V."/>
            <person name="Miller A.N."/>
            <person name="O'Donnell K."/>
            <person name="Stajich J.E."/>
            <person name="Bonito G."/>
        </authorList>
    </citation>
    <scope>NUCLEOTIDE SEQUENCE</scope>
    <source>
        <strain evidence="3">NRRL 28262</strain>
    </source>
</reference>
<feature type="compositionally biased region" description="Low complexity" evidence="1">
    <location>
        <begin position="978"/>
        <end position="989"/>
    </location>
</feature>
<feature type="region of interest" description="Disordered" evidence="1">
    <location>
        <begin position="398"/>
        <end position="417"/>
    </location>
</feature>
<proteinExistence type="predicted"/>